<keyword evidence="4" id="KW-0249">Electron transport</keyword>
<evidence type="ECO:0000256" key="2">
    <source>
        <dbReference type="ARBA" id="ARBA00022617"/>
    </source>
</evidence>
<gene>
    <name evidence="10" type="ORF">DN752_15195</name>
</gene>
<keyword evidence="5 6" id="KW-0408">Iron</keyword>
<evidence type="ECO:0000256" key="8">
    <source>
        <dbReference type="SAM" id="SignalP"/>
    </source>
</evidence>
<dbReference type="RefSeq" id="WP_112784736.1">
    <property type="nucleotide sequence ID" value="NZ_CP030041.1"/>
</dbReference>
<feature type="binding site" description="covalent" evidence="6">
    <location>
        <position position="118"/>
    </location>
    <ligand>
        <name>heme c</name>
        <dbReference type="ChEBI" id="CHEBI:61717"/>
    </ligand>
</feature>
<feature type="signal peptide" evidence="8">
    <location>
        <begin position="1"/>
        <end position="20"/>
    </location>
</feature>
<dbReference type="SUPFAM" id="SSF46626">
    <property type="entry name" value="Cytochrome c"/>
    <property type="match status" value="1"/>
</dbReference>
<feature type="binding site" description="covalent" evidence="6">
    <location>
        <position position="73"/>
    </location>
    <ligand>
        <name>heme c</name>
        <dbReference type="ChEBI" id="CHEBI:61717"/>
    </ligand>
</feature>
<evidence type="ECO:0000256" key="3">
    <source>
        <dbReference type="ARBA" id="ARBA00022723"/>
    </source>
</evidence>
<dbReference type="GO" id="GO:0020037">
    <property type="term" value="F:heme binding"/>
    <property type="evidence" value="ECO:0007669"/>
    <property type="project" value="InterPro"/>
</dbReference>
<keyword evidence="1" id="KW-0813">Transport</keyword>
<organism evidence="10 11">
    <name type="scientific">Echinicola strongylocentroti</name>
    <dbReference type="NCBI Taxonomy" id="1795355"/>
    <lineage>
        <taxon>Bacteria</taxon>
        <taxon>Pseudomonadati</taxon>
        <taxon>Bacteroidota</taxon>
        <taxon>Cytophagia</taxon>
        <taxon>Cytophagales</taxon>
        <taxon>Cyclobacteriaceae</taxon>
        <taxon>Echinicola</taxon>
    </lineage>
</organism>
<sequence>MNLSKLASAGVMALAGMAYACGGGSDTKTEEAVSTTETEAPKKEMSFDEMYKDNPDYVDGLALVKESDCPSCHMVERKIVGPAYKDVAEKYESTDENIETLAKRVVEGNNGVWGQVPMPAHPGLSEDDAKKMVKYVLMLKK</sequence>
<keyword evidence="3 6" id="KW-0479">Metal-binding</keyword>
<dbReference type="GO" id="GO:0009055">
    <property type="term" value="F:electron transfer activity"/>
    <property type="evidence" value="ECO:0007669"/>
    <property type="project" value="InterPro"/>
</dbReference>
<dbReference type="Proteomes" id="UP000248688">
    <property type="component" value="Chromosome"/>
</dbReference>
<dbReference type="OrthoDB" id="9814063at2"/>
<keyword evidence="2 6" id="KW-0349">Heme</keyword>
<evidence type="ECO:0000259" key="9">
    <source>
        <dbReference type="PROSITE" id="PS51007"/>
    </source>
</evidence>
<feature type="domain" description="Cytochrome c" evidence="9">
    <location>
        <begin position="55"/>
        <end position="140"/>
    </location>
</feature>
<evidence type="ECO:0000256" key="6">
    <source>
        <dbReference type="PIRSR" id="PIRSR602324-1"/>
    </source>
</evidence>
<dbReference type="PRINTS" id="PR00606">
    <property type="entry name" value="CYTCHROMECID"/>
</dbReference>
<evidence type="ECO:0000313" key="10">
    <source>
        <dbReference type="EMBL" id="AWW31360.1"/>
    </source>
</evidence>
<comment type="PTM">
    <text evidence="6">Binds 1 heme c group covalently per subunit.</text>
</comment>
<evidence type="ECO:0000256" key="5">
    <source>
        <dbReference type="ARBA" id="ARBA00023004"/>
    </source>
</evidence>
<evidence type="ECO:0000256" key="1">
    <source>
        <dbReference type="ARBA" id="ARBA00022448"/>
    </source>
</evidence>
<feature type="chain" id="PRO_5016358130" evidence="8">
    <location>
        <begin position="21"/>
        <end position="141"/>
    </location>
</feature>
<dbReference type="PROSITE" id="PS51257">
    <property type="entry name" value="PROKAR_LIPOPROTEIN"/>
    <property type="match status" value="1"/>
</dbReference>
<dbReference type="Pfam" id="PF00034">
    <property type="entry name" value="Cytochrom_C"/>
    <property type="match status" value="1"/>
</dbReference>
<dbReference type="KEGG" id="est:DN752_15195"/>
<dbReference type="Gene3D" id="1.10.760.10">
    <property type="entry name" value="Cytochrome c-like domain"/>
    <property type="match status" value="1"/>
</dbReference>
<dbReference type="PROSITE" id="PS51007">
    <property type="entry name" value="CYTC"/>
    <property type="match status" value="1"/>
</dbReference>
<evidence type="ECO:0000313" key="11">
    <source>
        <dbReference type="Proteomes" id="UP000248688"/>
    </source>
</evidence>
<dbReference type="InterPro" id="IPR036909">
    <property type="entry name" value="Cyt_c-like_dom_sf"/>
</dbReference>
<proteinExistence type="predicted"/>
<evidence type="ECO:0000256" key="7">
    <source>
        <dbReference type="SAM" id="MobiDB-lite"/>
    </source>
</evidence>
<dbReference type="InterPro" id="IPR009056">
    <property type="entry name" value="Cyt_c-like_dom"/>
</dbReference>
<protein>
    <submittedName>
        <fullName evidence="10">Cytochrome C</fullName>
    </submittedName>
</protein>
<accession>A0A2Z4IKX0</accession>
<keyword evidence="11" id="KW-1185">Reference proteome</keyword>
<feature type="binding site" description="covalent" evidence="6">
    <location>
        <position position="69"/>
    </location>
    <ligand>
        <name>heme c</name>
        <dbReference type="ChEBI" id="CHEBI:61717"/>
    </ligand>
</feature>
<keyword evidence="8" id="KW-0732">Signal</keyword>
<feature type="region of interest" description="Disordered" evidence="7">
    <location>
        <begin position="24"/>
        <end position="43"/>
    </location>
</feature>
<dbReference type="EMBL" id="CP030041">
    <property type="protein sequence ID" value="AWW31360.1"/>
    <property type="molecule type" value="Genomic_DNA"/>
</dbReference>
<dbReference type="AlphaFoldDB" id="A0A2Z4IKX0"/>
<name>A0A2Z4IKX0_9BACT</name>
<dbReference type="GO" id="GO:0005506">
    <property type="term" value="F:iron ion binding"/>
    <property type="evidence" value="ECO:0007669"/>
    <property type="project" value="InterPro"/>
</dbReference>
<dbReference type="InterPro" id="IPR002324">
    <property type="entry name" value="Cyt_c_ID"/>
</dbReference>
<evidence type="ECO:0000256" key="4">
    <source>
        <dbReference type="ARBA" id="ARBA00022982"/>
    </source>
</evidence>
<reference evidence="10 11" key="1">
    <citation type="submission" date="2018-06" db="EMBL/GenBank/DDBJ databases">
        <title>Echinicola strongylocentroti sp. nov., isolated from a sea urchin Strongylocentrotus intermedius.</title>
        <authorList>
            <person name="Bae S.S."/>
        </authorList>
    </citation>
    <scope>NUCLEOTIDE SEQUENCE [LARGE SCALE GENOMIC DNA]</scope>
    <source>
        <strain evidence="10 11">MEBiC08714</strain>
    </source>
</reference>